<evidence type="ECO:0000313" key="2">
    <source>
        <dbReference type="Proteomes" id="UP000501785"/>
    </source>
</evidence>
<name>A0A6G6XI20_9CAUD</name>
<organism evidence="1 2">
    <name type="scientific">Arthrobacter phage Shoya</name>
    <dbReference type="NCBI Taxonomy" id="2704035"/>
    <lineage>
        <taxon>Viruses</taxon>
        <taxon>Duplodnaviria</taxon>
        <taxon>Heunggongvirae</taxon>
        <taxon>Uroviricota</taxon>
        <taxon>Caudoviricetes</taxon>
        <taxon>Shoyavirus</taxon>
        <taxon>Shoyavirus shoya</taxon>
    </lineage>
</organism>
<protein>
    <submittedName>
        <fullName evidence="1">Uncharacterized protein</fullName>
    </submittedName>
</protein>
<dbReference type="RefSeq" id="YP_010649656.1">
    <property type="nucleotide sequence ID" value="NC_070771.1"/>
</dbReference>
<gene>
    <name evidence="1" type="primary">36</name>
    <name evidence="1" type="ORF">SEA_SHOYA_36</name>
</gene>
<dbReference type="GeneID" id="77925211"/>
<dbReference type="EMBL" id="MN908684">
    <property type="protein sequence ID" value="QIG57707.1"/>
    <property type="molecule type" value="Genomic_DNA"/>
</dbReference>
<accession>A0A6G6XI20</accession>
<keyword evidence="2" id="KW-1185">Reference proteome</keyword>
<sequence>MGQAKDRTEAAKRYEEARDWLAILIDNPDKTVSVDEYRGQIKSAQRSVAAAYKALAATRG</sequence>
<proteinExistence type="predicted"/>
<reference evidence="1 2" key="1">
    <citation type="submission" date="2020-01" db="EMBL/GenBank/DDBJ databases">
        <authorList>
            <person name="Burbank J.R."/>
            <person name="Falkowski A.F."/>
            <person name="Granberg A.K."/>
            <person name="Hofbauer A.R."/>
            <person name="Heubel C."/>
            <person name="Larson S.M."/>
            <person name="Streitz R.J."/>
            <person name="Zoubek K.J."/>
            <person name="Bonilla J.A."/>
            <person name="Klyczek K."/>
            <person name="Garlena R.A."/>
            <person name="Russell D.A."/>
            <person name="Pope W.H."/>
            <person name="Jacobs-Sera D."/>
            <person name="Hatfull G.F."/>
        </authorList>
    </citation>
    <scope>NUCLEOTIDE SEQUENCE [LARGE SCALE GENOMIC DNA]</scope>
</reference>
<dbReference type="KEGG" id="vg:77925211"/>
<dbReference type="Proteomes" id="UP000501785">
    <property type="component" value="Segment"/>
</dbReference>
<evidence type="ECO:0000313" key="1">
    <source>
        <dbReference type="EMBL" id="QIG57707.1"/>
    </source>
</evidence>